<keyword evidence="3" id="KW-1185">Reference proteome</keyword>
<dbReference type="GO" id="GO:0016746">
    <property type="term" value="F:acyltransferase activity"/>
    <property type="evidence" value="ECO:0007669"/>
    <property type="project" value="UniProtKB-KW"/>
</dbReference>
<keyword evidence="2" id="KW-0012">Acyltransferase</keyword>
<dbReference type="EMBL" id="JAPWIJ010000008">
    <property type="protein sequence ID" value="MCZ4520626.1"/>
    <property type="molecule type" value="Genomic_DNA"/>
</dbReference>
<protein>
    <submittedName>
        <fullName evidence="2">GNAT family N-acetyltransferase</fullName>
        <ecNumber evidence="2">2.3.1.-</ecNumber>
    </submittedName>
</protein>
<sequence length="170" mass="18891">MGNYSIRDVRPGDEDQLGTAHVAIWKATYPGMINDAKLDALMPEHRIERWEQIIAGLDEASSHGVRTRCAVDIASSRIAGFATGGPPRDQDPPADTELWSLNVLPTHHGTGVATELLVDAIGHRNRSAYLWVAAANDRAIAFYRKHRFEVDGTTRFDPDWDCLEARMVRA</sequence>
<dbReference type="EC" id="2.3.1.-" evidence="2"/>
<keyword evidence="2" id="KW-0808">Transferase</keyword>
<evidence type="ECO:0000313" key="2">
    <source>
        <dbReference type="EMBL" id="MCZ4520626.1"/>
    </source>
</evidence>
<gene>
    <name evidence="2" type="ORF">O4220_19130</name>
</gene>
<dbReference type="Gene3D" id="3.40.630.30">
    <property type="match status" value="1"/>
</dbReference>
<evidence type="ECO:0000259" key="1">
    <source>
        <dbReference type="PROSITE" id="PS51186"/>
    </source>
</evidence>
<dbReference type="InterPro" id="IPR016181">
    <property type="entry name" value="Acyl_CoA_acyltransferase"/>
</dbReference>
<comment type="caution">
    <text evidence="2">The sequence shown here is derived from an EMBL/GenBank/DDBJ whole genome shotgun (WGS) entry which is preliminary data.</text>
</comment>
<reference evidence="2" key="1">
    <citation type="submission" date="2022-12" db="EMBL/GenBank/DDBJ databases">
        <authorList>
            <person name="Krivoruchko A.V."/>
            <person name="Elkin A."/>
        </authorList>
    </citation>
    <scope>NUCLEOTIDE SEQUENCE</scope>
    <source>
        <strain evidence="2">IEGM 1391</strain>
    </source>
</reference>
<proteinExistence type="predicted"/>
<evidence type="ECO:0000313" key="3">
    <source>
        <dbReference type="Proteomes" id="UP001081071"/>
    </source>
</evidence>
<dbReference type="PROSITE" id="PS51186">
    <property type="entry name" value="GNAT"/>
    <property type="match status" value="1"/>
</dbReference>
<dbReference type="Proteomes" id="UP001081071">
    <property type="component" value="Unassembled WGS sequence"/>
</dbReference>
<dbReference type="Pfam" id="PF00583">
    <property type="entry name" value="Acetyltransf_1"/>
    <property type="match status" value="1"/>
</dbReference>
<dbReference type="RefSeq" id="WP_269607062.1">
    <property type="nucleotide sequence ID" value="NZ_JAPWIJ010000008.1"/>
</dbReference>
<dbReference type="SUPFAM" id="SSF55729">
    <property type="entry name" value="Acyl-CoA N-acyltransferases (Nat)"/>
    <property type="match status" value="1"/>
</dbReference>
<accession>A0ABT4MI21</accession>
<feature type="domain" description="N-acetyltransferase" evidence="1">
    <location>
        <begin position="22"/>
        <end position="170"/>
    </location>
</feature>
<organism evidence="2 3">
    <name type="scientific">Rhodococcus ruber</name>
    <dbReference type="NCBI Taxonomy" id="1830"/>
    <lineage>
        <taxon>Bacteria</taxon>
        <taxon>Bacillati</taxon>
        <taxon>Actinomycetota</taxon>
        <taxon>Actinomycetes</taxon>
        <taxon>Mycobacteriales</taxon>
        <taxon>Nocardiaceae</taxon>
        <taxon>Rhodococcus</taxon>
    </lineage>
</organism>
<name>A0ABT4MI21_9NOCA</name>
<dbReference type="InterPro" id="IPR000182">
    <property type="entry name" value="GNAT_dom"/>
</dbReference>